<evidence type="ECO:0000313" key="1">
    <source>
        <dbReference type="EMBL" id="MVN16195.1"/>
    </source>
</evidence>
<dbReference type="RefSeq" id="WP_092198819.1">
    <property type="nucleotide sequence ID" value="NZ_DBEZYS010000133.1"/>
</dbReference>
<sequence>MTNDTKWEELRQAEEMAYFKADVCLYSPESYSLEEKKEICNEMMASSKAMLDAMREDFQSYPPEFRAKLLDMLCQSGVESADWWWDVLVGDGDPLYRELEPLS</sequence>
<proteinExistence type="predicted"/>
<keyword evidence="2" id="KW-1185">Reference proteome</keyword>
<name>A0A6N8IK31_9ACTN</name>
<dbReference type="Proteomes" id="UP000468327">
    <property type="component" value="Unassembled WGS sequence"/>
</dbReference>
<dbReference type="AlphaFoldDB" id="A0A6N8IK31"/>
<dbReference type="EMBL" id="WPOC01000026">
    <property type="protein sequence ID" value="MVN16195.1"/>
    <property type="molecule type" value="Genomic_DNA"/>
</dbReference>
<reference evidence="1 2" key="1">
    <citation type="submission" date="2019-11" db="EMBL/GenBank/DDBJ databases">
        <title>Whole genome shotgun sequencing (WGS) data from Adlercreutzia equolifaciens ResAG-91, Eggerthella lenta MRI-F36, MRI-F37, MRI-F40, ResAG-49, ResAG-88, ResAG-121, ResAG-145, and Gordonibacter sp. ResAG-5, ResAG-26, ResAG-43, ResAG-50, ResAG-59.</title>
        <authorList>
            <person name="Stoll D.A."/>
            <person name="Danylec N."/>
            <person name="Franz C.M.A.P."/>
            <person name="Huch M."/>
        </authorList>
    </citation>
    <scope>NUCLEOTIDE SEQUENCE [LARGE SCALE GENOMIC DNA]</scope>
    <source>
        <strain evidence="1 2">ResAG-59</strain>
    </source>
</reference>
<evidence type="ECO:0000313" key="2">
    <source>
        <dbReference type="Proteomes" id="UP000468327"/>
    </source>
</evidence>
<organism evidence="1 2">
    <name type="scientific">Gordonibacter urolithinfaciens</name>
    <dbReference type="NCBI Taxonomy" id="1335613"/>
    <lineage>
        <taxon>Bacteria</taxon>
        <taxon>Bacillati</taxon>
        <taxon>Actinomycetota</taxon>
        <taxon>Coriobacteriia</taxon>
        <taxon>Eggerthellales</taxon>
        <taxon>Eggerthellaceae</taxon>
        <taxon>Gordonibacter</taxon>
    </lineage>
</organism>
<protein>
    <submittedName>
        <fullName evidence="1">Uncharacterized protein</fullName>
    </submittedName>
</protein>
<accession>A0A6N8IK31</accession>
<comment type="caution">
    <text evidence="1">The sequence shown here is derived from an EMBL/GenBank/DDBJ whole genome shotgun (WGS) entry which is preliminary data.</text>
</comment>
<gene>
    <name evidence="1" type="ORF">GO738_12755</name>
</gene>